<dbReference type="PANTHER" id="PTHR47992">
    <property type="entry name" value="PROTEIN PHOSPHATASE"/>
    <property type="match status" value="1"/>
</dbReference>
<dbReference type="PROSITE" id="PS00108">
    <property type="entry name" value="PROTEIN_KINASE_ST"/>
    <property type="match status" value="1"/>
</dbReference>
<dbReference type="Pfam" id="PF00069">
    <property type="entry name" value="Pkinase"/>
    <property type="match status" value="1"/>
</dbReference>
<dbReference type="Gene3D" id="1.10.510.10">
    <property type="entry name" value="Transferase(Phosphotransferase) domain 1"/>
    <property type="match status" value="1"/>
</dbReference>
<dbReference type="EMBL" id="VIEB01000353">
    <property type="protein sequence ID" value="TQD93934.1"/>
    <property type="molecule type" value="Genomic_DNA"/>
</dbReference>
<evidence type="ECO:0000256" key="1">
    <source>
        <dbReference type="SAM" id="SignalP"/>
    </source>
</evidence>
<dbReference type="PROSITE" id="PS51746">
    <property type="entry name" value="PPM_2"/>
    <property type="match status" value="1"/>
</dbReference>
<dbReference type="GO" id="GO:0004722">
    <property type="term" value="F:protein serine/threonine phosphatase activity"/>
    <property type="evidence" value="ECO:0007669"/>
    <property type="project" value="InterPro"/>
</dbReference>
<dbReference type="SUPFAM" id="SSF56112">
    <property type="entry name" value="Protein kinase-like (PK-like)"/>
    <property type="match status" value="1"/>
</dbReference>
<feature type="non-terminal residue" evidence="4">
    <location>
        <position position="1"/>
    </location>
</feature>
<dbReference type="InterPro" id="IPR036457">
    <property type="entry name" value="PPM-type-like_dom_sf"/>
</dbReference>
<feature type="domain" description="PPM-type phosphatase" evidence="3">
    <location>
        <begin position="57"/>
        <end position="424"/>
    </location>
</feature>
<dbReference type="Gene3D" id="3.60.40.10">
    <property type="entry name" value="PPM-type phosphatase domain"/>
    <property type="match status" value="1"/>
</dbReference>
<evidence type="ECO:0000313" key="4">
    <source>
        <dbReference type="EMBL" id="TQD93934.1"/>
    </source>
</evidence>
<dbReference type="Pfam" id="PF00481">
    <property type="entry name" value="PP2C"/>
    <property type="match status" value="2"/>
</dbReference>
<feature type="signal peptide" evidence="1">
    <location>
        <begin position="1"/>
        <end position="18"/>
    </location>
</feature>
<dbReference type="SUPFAM" id="SSF81606">
    <property type="entry name" value="PP2C-like"/>
    <property type="match status" value="1"/>
</dbReference>
<dbReference type="InterPro" id="IPR000719">
    <property type="entry name" value="Prot_kinase_dom"/>
</dbReference>
<evidence type="ECO:0000259" key="3">
    <source>
        <dbReference type="PROSITE" id="PS51746"/>
    </source>
</evidence>
<evidence type="ECO:0000259" key="2">
    <source>
        <dbReference type="PROSITE" id="PS50011"/>
    </source>
</evidence>
<dbReference type="GO" id="GO:0005524">
    <property type="term" value="F:ATP binding"/>
    <property type="evidence" value="ECO:0007669"/>
    <property type="project" value="InterPro"/>
</dbReference>
<dbReference type="InterPro" id="IPR015655">
    <property type="entry name" value="PP2C"/>
</dbReference>
<accession>A0A540M5A7</accession>
<evidence type="ECO:0000313" key="5">
    <source>
        <dbReference type="Proteomes" id="UP000315295"/>
    </source>
</evidence>
<evidence type="ECO:0008006" key="6">
    <source>
        <dbReference type="Google" id="ProtNLM"/>
    </source>
</evidence>
<dbReference type="CDD" id="cd00143">
    <property type="entry name" value="PP2Cc"/>
    <property type="match status" value="1"/>
</dbReference>
<dbReference type="Proteomes" id="UP000315295">
    <property type="component" value="Unassembled WGS sequence"/>
</dbReference>
<dbReference type="InterPro" id="IPR008271">
    <property type="entry name" value="Ser/Thr_kinase_AS"/>
</dbReference>
<dbReference type="AlphaFoldDB" id="A0A540M5A7"/>
<sequence>RLTVIALLLAAFVTRSYGGESSTCLTLYEHGGAPAVFESQEWLQWRHSDGYASHSRSMSSCETAVLEDRTRPLEDRILCALNVRIPFSGNDGGIEEVRVGIVAVFDGHNGSEASDMASKQLLEYFALHMHFLVSASYSAMLENAASRTARLHNSDGFQDPQDSDITRIEHSLQPHFDAFFQSGILKEVLLRAIHDIDAKFSKEASAKNISSGSTATIVLLANGQILVANIGDSKAFLCLEKSMYPAEAEATCPRLYTQERHKCNNGPVSRPRNYEMFELANPEVMTFSAKELTRDHHPGRDDEKFRVETAGGYDLSWGGVPHVNHISRAIGCVSIKRFGVLSAPELTDWQPLTVNDTYLVAASAGVFRKLSVQDVCDLMLAAQRYTPGRSELSSPCSYSLADCIVNTAMEKGSVDSVAAVVVTLVSTGFAESLLKERPVEERPLKLVECSGNVSAYDLKKMDPAHVANSKFERLLQLDERADYMLQATDKHKSHQFDMPQVQSDTADQLYGGPLMLFHNLDLCMHLPMTGDNAKNQSTNSGGSSTSLPLFDSISFDKAGLNSESFEYSVPQRRYVLRKRFGCGSYGEVWLAYNLDYHEDSNASYSSPPDDNLFILKRIMVERGASVYLSGLREKHFGYFFLKASSRVEESVESRVNEIWLAFHHEGISLSKLMYTVGDDTDVDEVEHFQILRPSQWLHWLKTTKEGQEQMRSLIWQLLTALKSCHDRKITHRDIKPGNIVICFENKHSGKCLKKISLGEKVSFQVHIIDFGSTIDEFTLKNLYGSSGPSRDEQINEYTPSEALLYVDWYERPTSTRLKYVRLL</sequence>
<dbReference type="SMART" id="SM00220">
    <property type="entry name" value="S_TKc"/>
    <property type="match status" value="1"/>
</dbReference>
<dbReference type="PROSITE" id="PS50011">
    <property type="entry name" value="PROTEIN_KINASE_DOM"/>
    <property type="match status" value="1"/>
</dbReference>
<dbReference type="InterPro" id="IPR011009">
    <property type="entry name" value="Kinase-like_dom_sf"/>
</dbReference>
<keyword evidence="1" id="KW-0732">Signal</keyword>
<dbReference type="SMART" id="SM00332">
    <property type="entry name" value="PP2Cc"/>
    <property type="match status" value="1"/>
</dbReference>
<dbReference type="STRING" id="106549.A0A540M5A7"/>
<organism evidence="4 5">
    <name type="scientific">Malus baccata</name>
    <name type="common">Siberian crab apple</name>
    <name type="synonym">Pyrus baccata</name>
    <dbReference type="NCBI Taxonomy" id="106549"/>
    <lineage>
        <taxon>Eukaryota</taxon>
        <taxon>Viridiplantae</taxon>
        <taxon>Streptophyta</taxon>
        <taxon>Embryophyta</taxon>
        <taxon>Tracheophyta</taxon>
        <taxon>Spermatophyta</taxon>
        <taxon>Magnoliopsida</taxon>
        <taxon>eudicotyledons</taxon>
        <taxon>Gunneridae</taxon>
        <taxon>Pentapetalae</taxon>
        <taxon>rosids</taxon>
        <taxon>fabids</taxon>
        <taxon>Rosales</taxon>
        <taxon>Rosaceae</taxon>
        <taxon>Amygdaloideae</taxon>
        <taxon>Maleae</taxon>
        <taxon>Malus</taxon>
    </lineage>
</organism>
<dbReference type="GO" id="GO:0004672">
    <property type="term" value="F:protein kinase activity"/>
    <property type="evidence" value="ECO:0007669"/>
    <property type="project" value="InterPro"/>
</dbReference>
<dbReference type="InterPro" id="IPR001932">
    <property type="entry name" value="PPM-type_phosphatase-like_dom"/>
</dbReference>
<feature type="domain" description="Protein kinase" evidence="2">
    <location>
        <begin position="574"/>
        <end position="823"/>
    </location>
</feature>
<gene>
    <name evidence="4" type="ORF">C1H46_020438</name>
</gene>
<reference evidence="4 5" key="1">
    <citation type="journal article" date="2019" name="G3 (Bethesda)">
        <title>Sequencing of a Wild Apple (Malus baccata) Genome Unravels the Differences Between Cultivated and Wild Apple Species Regarding Disease Resistance and Cold Tolerance.</title>
        <authorList>
            <person name="Chen X."/>
        </authorList>
    </citation>
    <scope>NUCLEOTIDE SEQUENCE [LARGE SCALE GENOMIC DNA]</scope>
    <source>
        <strain evidence="5">cv. Shandingzi</strain>
        <tissue evidence="4">Leaves</tissue>
    </source>
</reference>
<comment type="caution">
    <text evidence="4">The sequence shown here is derived from an EMBL/GenBank/DDBJ whole genome shotgun (WGS) entry which is preliminary data.</text>
</comment>
<protein>
    <recommendedName>
        <fullName evidence="6">PPM-type phosphatase domain-containing protein</fullName>
    </recommendedName>
</protein>
<feature type="chain" id="PRO_5021738000" description="PPM-type phosphatase domain-containing protein" evidence="1">
    <location>
        <begin position="19"/>
        <end position="823"/>
    </location>
</feature>
<keyword evidence="5" id="KW-1185">Reference proteome</keyword>
<name>A0A540M5A7_MALBA</name>
<proteinExistence type="predicted"/>